<evidence type="ECO:0000313" key="4">
    <source>
        <dbReference type="Proteomes" id="UP000469724"/>
    </source>
</evidence>
<name>A0A7K3NGV5_9BACT</name>
<gene>
    <name evidence="3" type="ORF">G3N56_01560</name>
</gene>
<dbReference type="Gene3D" id="3.90.550.10">
    <property type="entry name" value="Spore Coat Polysaccharide Biosynthesis Protein SpsA, Chain A"/>
    <property type="match status" value="1"/>
</dbReference>
<feature type="domain" description="MobA-like NTP transferase" evidence="2">
    <location>
        <begin position="47"/>
        <end position="202"/>
    </location>
</feature>
<evidence type="ECO:0000256" key="1">
    <source>
        <dbReference type="SAM" id="MobiDB-lite"/>
    </source>
</evidence>
<feature type="region of interest" description="Disordered" evidence="1">
    <location>
        <begin position="1"/>
        <end position="35"/>
    </location>
</feature>
<accession>A0A7K3NGV5</accession>
<dbReference type="InterPro" id="IPR025877">
    <property type="entry name" value="MobA-like_NTP_Trfase"/>
</dbReference>
<keyword evidence="3" id="KW-0808">Transferase</keyword>
<dbReference type="Pfam" id="PF12804">
    <property type="entry name" value="NTP_transf_3"/>
    <property type="match status" value="1"/>
</dbReference>
<proteinExistence type="predicted"/>
<sequence length="245" mass="26127">MARNRSAGRAMAAGTRKAGDAMTGVSTPHGSAKDRIPMNQRMIPVHGIILAAGRSARMGRDKLSLPFRGLPLLQHVVNAARGSGLARVSVVLQRDSGLVDLVDLDGCETVLAPPSADQAASFRAGLRAVMDDAAGCMVLHGDQPLLAGRTIDHLLWAFSQQPDYMIAPVQEDLRGAPVIVPRAWFPKALEVAGDAVVRTLVAMPGLTLRLVKIHEVGPFMGIDTELEYRRLLARHEVRPTAGSAA</sequence>
<dbReference type="AlphaFoldDB" id="A0A7K3NGV5"/>
<reference evidence="3 4" key="1">
    <citation type="submission" date="2020-02" db="EMBL/GenBank/DDBJ databases">
        <title>Comparative genomics of sulfur disproportionating microorganisms.</title>
        <authorList>
            <person name="Ward L.M."/>
            <person name="Bertran E."/>
            <person name="Johnston D.T."/>
        </authorList>
    </citation>
    <scope>NUCLEOTIDE SEQUENCE [LARGE SCALE GENOMIC DNA]</scope>
    <source>
        <strain evidence="3 4">DSM 3696</strain>
    </source>
</reference>
<dbReference type="RefSeq" id="WP_163300483.1">
    <property type="nucleotide sequence ID" value="NZ_JAAGRQ010000004.1"/>
</dbReference>
<dbReference type="Proteomes" id="UP000469724">
    <property type="component" value="Unassembled WGS sequence"/>
</dbReference>
<comment type="caution">
    <text evidence="3">The sequence shown here is derived from an EMBL/GenBank/DDBJ whole genome shotgun (WGS) entry which is preliminary data.</text>
</comment>
<dbReference type="PANTHER" id="PTHR43777">
    <property type="entry name" value="MOLYBDENUM COFACTOR CYTIDYLYLTRANSFERASE"/>
    <property type="match status" value="1"/>
</dbReference>
<dbReference type="GO" id="GO:0016779">
    <property type="term" value="F:nucleotidyltransferase activity"/>
    <property type="evidence" value="ECO:0007669"/>
    <property type="project" value="UniProtKB-ARBA"/>
</dbReference>
<organism evidence="3 4">
    <name type="scientific">Desulfolutivibrio sulfodismutans</name>
    <dbReference type="NCBI Taxonomy" id="63561"/>
    <lineage>
        <taxon>Bacteria</taxon>
        <taxon>Pseudomonadati</taxon>
        <taxon>Thermodesulfobacteriota</taxon>
        <taxon>Desulfovibrionia</taxon>
        <taxon>Desulfovibrionales</taxon>
        <taxon>Desulfovibrionaceae</taxon>
        <taxon>Desulfolutivibrio</taxon>
    </lineage>
</organism>
<evidence type="ECO:0000313" key="3">
    <source>
        <dbReference type="EMBL" id="NDY55430.1"/>
    </source>
</evidence>
<protein>
    <submittedName>
        <fullName evidence="3">Nucleotidyltransferase family protein</fullName>
    </submittedName>
</protein>
<dbReference type="CDD" id="cd04182">
    <property type="entry name" value="GT_2_like_f"/>
    <property type="match status" value="1"/>
</dbReference>
<dbReference type="SUPFAM" id="SSF53448">
    <property type="entry name" value="Nucleotide-diphospho-sugar transferases"/>
    <property type="match status" value="1"/>
</dbReference>
<dbReference type="EMBL" id="JAAGRQ010000004">
    <property type="protein sequence ID" value="NDY55430.1"/>
    <property type="molecule type" value="Genomic_DNA"/>
</dbReference>
<evidence type="ECO:0000259" key="2">
    <source>
        <dbReference type="Pfam" id="PF12804"/>
    </source>
</evidence>
<dbReference type="InterPro" id="IPR029044">
    <property type="entry name" value="Nucleotide-diphossugar_trans"/>
</dbReference>
<keyword evidence="4" id="KW-1185">Reference proteome</keyword>
<dbReference type="PANTHER" id="PTHR43777:SF1">
    <property type="entry name" value="MOLYBDENUM COFACTOR CYTIDYLYLTRANSFERASE"/>
    <property type="match status" value="1"/>
</dbReference>